<dbReference type="GO" id="GO:0052837">
    <property type="term" value="P:thiazole biosynthetic process"/>
    <property type="evidence" value="ECO:0007669"/>
    <property type="project" value="TreeGrafter"/>
</dbReference>
<comment type="function">
    <text evidence="11 18">Catalyzes the ATP-dependent transfer of a sulfur to tRNA to produce 4-thiouridine in position 8 of tRNAs, which functions as a near-UV photosensor. Also catalyzes the transfer of sulfur to the sulfur carrier protein ThiS, forming ThiS-thiocarboxylate. This is a step in the synthesis of thiazole, in the thiamine biosynthesis pathway. The sulfur is donated as persulfide by IscS.</text>
</comment>
<evidence type="ECO:0000259" key="19">
    <source>
        <dbReference type="PROSITE" id="PS51165"/>
    </source>
</evidence>
<dbReference type="GO" id="GO:0002937">
    <property type="term" value="P:tRNA 4-thiouridine biosynthesis"/>
    <property type="evidence" value="ECO:0007669"/>
    <property type="project" value="TreeGrafter"/>
</dbReference>
<comment type="catalytic activity">
    <reaction evidence="9 18">
        <text>[ThiI sulfur-carrier protein]-S-sulfanyl-L-cysteine + a uridine in tRNA + 2 reduced [2Fe-2S]-[ferredoxin] + ATP + H(+) = [ThiI sulfur-carrier protein]-L-cysteine + a 4-thiouridine in tRNA + 2 oxidized [2Fe-2S]-[ferredoxin] + AMP + diphosphate</text>
        <dbReference type="Rhea" id="RHEA:24176"/>
        <dbReference type="Rhea" id="RHEA-COMP:10000"/>
        <dbReference type="Rhea" id="RHEA-COMP:10001"/>
        <dbReference type="Rhea" id="RHEA-COMP:13337"/>
        <dbReference type="Rhea" id="RHEA-COMP:13338"/>
        <dbReference type="Rhea" id="RHEA-COMP:13339"/>
        <dbReference type="Rhea" id="RHEA-COMP:13340"/>
        <dbReference type="ChEBI" id="CHEBI:15378"/>
        <dbReference type="ChEBI" id="CHEBI:29950"/>
        <dbReference type="ChEBI" id="CHEBI:30616"/>
        <dbReference type="ChEBI" id="CHEBI:33019"/>
        <dbReference type="ChEBI" id="CHEBI:33737"/>
        <dbReference type="ChEBI" id="CHEBI:33738"/>
        <dbReference type="ChEBI" id="CHEBI:61963"/>
        <dbReference type="ChEBI" id="CHEBI:65315"/>
        <dbReference type="ChEBI" id="CHEBI:136798"/>
        <dbReference type="ChEBI" id="CHEBI:456215"/>
        <dbReference type="EC" id="2.8.1.4"/>
    </reaction>
</comment>
<feature type="binding site" evidence="18">
    <location>
        <position position="270"/>
    </location>
    <ligand>
        <name>ATP</name>
        <dbReference type="ChEBI" id="CHEBI:30616"/>
    </ligand>
</feature>
<evidence type="ECO:0000256" key="15">
    <source>
        <dbReference type="ARBA" id="ARBA00075337"/>
    </source>
</evidence>
<evidence type="ECO:0000256" key="11">
    <source>
        <dbReference type="ARBA" id="ARBA00058382"/>
    </source>
</evidence>
<keyword evidence="4 18" id="KW-0808">Transferase</keyword>
<evidence type="ECO:0000256" key="6">
    <source>
        <dbReference type="ARBA" id="ARBA00022840"/>
    </source>
</evidence>
<evidence type="ECO:0000256" key="18">
    <source>
        <dbReference type="HAMAP-Rule" id="MF_00021"/>
    </source>
</evidence>
<feature type="binding site" evidence="18">
    <location>
        <begin position="213"/>
        <end position="214"/>
    </location>
    <ligand>
        <name>ATP</name>
        <dbReference type="ChEBI" id="CHEBI:30616"/>
    </ligand>
</feature>
<dbReference type="SMART" id="SM00981">
    <property type="entry name" value="THUMP"/>
    <property type="match status" value="1"/>
</dbReference>
<dbReference type="PANTHER" id="PTHR43209:SF1">
    <property type="entry name" value="TRNA SULFURTRANSFERASE"/>
    <property type="match status" value="1"/>
</dbReference>
<evidence type="ECO:0000256" key="13">
    <source>
        <dbReference type="ARBA" id="ARBA00066827"/>
    </source>
</evidence>
<dbReference type="CDD" id="cd11716">
    <property type="entry name" value="THUMP_ThiI"/>
    <property type="match status" value="1"/>
</dbReference>
<feature type="binding site" evidence="18">
    <location>
        <begin position="188"/>
        <end position="189"/>
    </location>
    <ligand>
        <name>ATP</name>
        <dbReference type="ChEBI" id="CHEBI:30616"/>
    </ligand>
</feature>
<evidence type="ECO:0000256" key="5">
    <source>
        <dbReference type="ARBA" id="ARBA00022741"/>
    </source>
</evidence>
<accession>A0A2M7XG64</accession>
<feature type="domain" description="THUMP" evidence="19">
    <location>
        <begin position="65"/>
        <end position="170"/>
    </location>
</feature>
<dbReference type="SUPFAM" id="SSF52402">
    <property type="entry name" value="Adenine nucleotide alpha hydrolases-like"/>
    <property type="match status" value="1"/>
</dbReference>
<dbReference type="Pfam" id="PF22025">
    <property type="entry name" value="ThiI_fer"/>
    <property type="match status" value="1"/>
</dbReference>
<dbReference type="EMBL" id="PFWS01000058">
    <property type="protein sequence ID" value="PJA46726.1"/>
    <property type="molecule type" value="Genomic_DNA"/>
</dbReference>
<comment type="caution">
    <text evidence="20">The sequence shown here is derived from an EMBL/GenBank/DDBJ whole genome shotgun (WGS) entry which is preliminary data.</text>
</comment>
<dbReference type="SUPFAM" id="SSF143437">
    <property type="entry name" value="THUMP domain-like"/>
    <property type="match status" value="1"/>
</dbReference>
<evidence type="ECO:0000256" key="4">
    <source>
        <dbReference type="ARBA" id="ARBA00022679"/>
    </source>
</evidence>
<dbReference type="InterPro" id="IPR050102">
    <property type="entry name" value="tRNA_sulfurtransferase_ThiI"/>
</dbReference>
<sequence length="393" mass="44605">MIEDINQASHCIIHYGEIALKGKNRSDFEYKLIQMIKEKTALPVRRISGRLLLSLTSIEPKSSVIKILKKLTTIFGITSILPVIQTQINNEEIGKVVIKILRSQQTAWHSFRIKVKRSNKSLPFYSIDLERSIGSVCLDYFKDVQVDLDNPDVTVFIELVEEWAFIGTEKKSGPGGLPVGTAGKVLCLLSGGIDSPVAAYQMMRRGCEVVFIHFHSYPYTDEASITKVRDVAKILSQRQIKTDLFLVPFIETQKKIMIETRADYRVILYRRFMVRLAQRLARKIKAQALVTGECLGQVASQTIENISNIQEAVYLPIFRPLIGFDKNQIIDEAKQIGTYTISILPHDDCCTLFTPRHPVTRSSKLILEAEEKKLSVDDLLSQMEKKIEYVSII</sequence>
<keyword evidence="7 18" id="KW-0694">RNA-binding</keyword>
<dbReference type="GO" id="GO:0000049">
    <property type="term" value="F:tRNA binding"/>
    <property type="evidence" value="ECO:0007669"/>
    <property type="project" value="UniProtKB-UniRule"/>
</dbReference>
<dbReference type="HAMAP" id="MF_00021">
    <property type="entry name" value="ThiI"/>
    <property type="match status" value="1"/>
</dbReference>
<dbReference type="Proteomes" id="UP000229749">
    <property type="component" value="Unassembled WGS sequence"/>
</dbReference>
<keyword evidence="6 18" id="KW-0067">ATP-binding</keyword>
<dbReference type="GO" id="GO:0004810">
    <property type="term" value="F:CCA tRNA nucleotidyltransferase activity"/>
    <property type="evidence" value="ECO:0007669"/>
    <property type="project" value="InterPro"/>
</dbReference>
<dbReference type="UniPathway" id="UPA00060"/>
<dbReference type="InterPro" id="IPR003720">
    <property type="entry name" value="tRNA_STrfase"/>
</dbReference>
<proteinExistence type="inferred from homology"/>
<dbReference type="GO" id="GO:0140741">
    <property type="term" value="F:tRNA-uracil-4 sulfurtransferase activity"/>
    <property type="evidence" value="ECO:0007669"/>
    <property type="project" value="UniProtKB-EC"/>
</dbReference>
<comment type="pathway">
    <text evidence="18">Cofactor biosynthesis; thiamine diphosphate biosynthesis.</text>
</comment>
<reference evidence="21" key="1">
    <citation type="submission" date="2017-09" db="EMBL/GenBank/DDBJ databases">
        <title>Depth-based differentiation of microbial function through sediment-hosted aquifers and enrichment of novel symbionts in the deep terrestrial subsurface.</title>
        <authorList>
            <person name="Probst A.J."/>
            <person name="Ladd B."/>
            <person name="Jarett J.K."/>
            <person name="Geller-Mcgrath D.E."/>
            <person name="Sieber C.M.K."/>
            <person name="Emerson J.B."/>
            <person name="Anantharaman K."/>
            <person name="Thomas B.C."/>
            <person name="Malmstrom R."/>
            <person name="Stieglmeier M."/>
            <person name="Klingl A."/>
            <person name="Woyke T."/>
            <person name="Ryan C.M."/>
            <person name="Banfield J.F."/>
        </authorList>
    </citation>
    <scope>NUCLEOTIDE SEQUENCE [LARGE SCALE GENOMIC DNA]</scope>
</reference>
<evidence type="ECO:0000256" key="16">
    <source>
        <dbReference type="ARBA" id="ARBA00077849"/>
    </source>
</evidence>
<dbReference type="NCBIfam" id="TIGR00342">
    <property type="entry name" value="tRNA uracil 4-sulfurtransferase ThiI"/>
    <property type="match status" value="1"/>
</dbReference>
<evidence type="ECO:0000256" key="7">
    <source>
        <dbReference type="ARBA" id="ARBA00022884"/>
    </source>
</evidence>
<dbReference type="PANTHER" id="PTHR43209">
    <property type="entry name" value="TRNA SULFURTRANSFERASE"/>
    <property type="match status" value="1"/>
</dbReference>
<dbReference type="Gene3D" id="3.40.50.620">
    <property type="entry name" value="HUPs"/>
    <property type="match status" value="1"/>
</dbReference>
<comment type="subcellular location">
    <subcellularLocation>
        <location evidence="1 18">Cytoplasm</location>
    </subcellularLocation>
</comment>
<dbReference type="GO" id="GO:0009228">
    <property type="term" value="P:thiamine biosynthetic process"/>
    <property type="evidence" value="ECO:0007669"/>
    <property type="project" value="UniProtKB-KW"/>
</dbReference>
<dbReference type="InterPro" id="IPR020536">
    <property type="entry name" value="ThiI_AANH"/>
</dbReference>
<organism evidence="20 21">
    <name type="scientific">Candidatus Uhrbacteria bacterium CG_4_9_14_3_um_filter_36_7</name>
    <dbReference type="NCBI Taxonomy" id="1975033"/>
    <lineage>
        <taxon>Bacteria</taxon>
        <taxon>Candidatus Uhriibacteriota</taxon>
    </lineage>
</organism>
<keyword evidence="5 18" id="KW-0547">Nucleotide-binding</keyword>
<dbReference type="InterPro" id="IPR049962">
    <property type="entry name" value="THUMP_ThiI"/>
</dbReference>
<keyword evidence="8 18" id="KW-0784">Thiamine biosynthesis</keyword>
<dbReference type="InterPro" id="IPR049961">
    <property type="entry name" value="ThiI_N"/>
</dbReference>
<dbReference type="FunFam" id="3.40.50.620:FF:000053">
    <property type="entry name" value="Probable tRNA sulfurtransferase"/>
    <property type="match status" value="1"/>
</dbReference>
<dbReference type="AlphaFoldDB" id="A0A2M7XG64"/>
<comment type="similarity">
    <text evidence="12 18">Belongs to the ThiI family.</text>
</comment>
<feature type="binding site" evidence="18">
    <location>
        <position position="292"/>
    </location>
    <ligand>
        <name>ATP</name>
        <dbReference type="ChEBI" id="CHEBI:30616"/>
    </ligand>
</feature>
<dbReference type="Pfam" id="PF02926">
    <property type="entry name" value="THUMP"/>
    <property type="match status" value="1"/>
</dbReference>
<name>A0A2M7XG64_9BACT</name>
<evidence type="ECO:0000313" key="21">
    <source>
        <dbReference type="Proteomes" id="UP000229749"/>
    </source>
</evidence>
<evidence type="ECO:0000256" key="12">
    <source>
        <dbReference type="ARBA" id="ARBA00061472"/>
    </source>
</evidence>
<dbReference type="InterPro" id="IPR054173">
    <property type="entry name" value="ThiI_fer"/>
</dbReference>
<dbReference type="CDD" id="cd01712">
    <property type="entry name" value="PPase_ThiI"/>
    <property type="match status" value="1"/>
</dbReference>
<keyword evidence="3 18" id="KW-0820">tRNA-binding</keyword>
<evidence type="ECO:0000256" key="14">
    <source>
        <dbReference type="ARBA" id="ARBA00071867"/>
    </source>
</evidence>
<evidence type="ECO:0000256" key="2">
    <source>
        <dbReference type="ARBA" id="ARBA00022490"/>
    </source>
</evidence>
<dbReference type="EC" id="2.8.1.4" evidence="13 18"/>
<evidence type="ECO:0000256" key="3">
    <source>
        <dbReference type="ARBA" id="ARBA00022555"/>
    </source>
</evidence>
<evidence type="ECO:0000313" key="20">
    <source>
        <dbReference type="EMBL" id="PJA46726.1"/>
    </source>
</evidence>
<dbReference type="Pfam" id="PF02568">
    <property type="entry name" value="ThiI"/>
    <property type="match status" value="1"/>
</dbReference>
<dbReference type="PROSITE" id="PS51165">
    <property type="entry name" value="THUMP"/>
    <property type="match status" value="1"/>
</dbReference>
<evidence type="ECO:0000256" key="9">
    <source>
        <dbReference type="ARBA" id="ARBA00050570"/>
    </source>
</evidence>
<evidence type="ECO:0000256" key="17">
    <source>
        <dbReference type="ARBA" id="ARBA00080570"/>
    </source>
</evidence>
<dbReference type="InterPro" id="IPR004114">
    <property type="entry name" value="THUMP_dom"/>
</dbReference>
<protein>
    <recommendedName>
        <fullName evidence="14 18">Probable tRNA sulfurtransferase</fullName>
        <ecNumber evidence="13 18">2.8.1.4</ecNumber>
    </recommendedName>
    <alternativeName>
        <fullName evidence="15 18">Sulfur carrier protein ThiS sulfurtransferase</fullName>
    </alternativeName>
    <alternativeName>
        <fullName evidence="16 18">Thiamine biosynthesis protein ThiI</fullName>
    </alternativeName>
    <alternativeName>
        <fullName evidence="17 18">tRNA 4-thiouridine synthase</fullName>
    </alternativeName>
</protein>
<comment type="catalytic activity">
    <reaction evidence="10 18">
        <text>[ThiS sulfur-carrier protein]-C-terminal Gly-Gly-AMP + S-sulfanyl-L-cysteinyl-[cysteine desulfurase] + AH2 = [ThiS sulfur-carrier protein]-C-terminal-Gly-aminoethanethioate + L-cysteinyl-[cysteine desulfurase] + A + AMP + 2 H(+)</text>
        <dbReference type="Rhea" id="RHEA:43340"/>
        <dbReference type="Rhea" id="RHEA-COMP:12157"/>
        <dbReference type="Rhea" id="RHEA-COMP:12158"/>
        <dbReference type="Rhea" id="RHEA-COMP:12910"/>
        <dbReference type="Rhea" id="RHEA-COMP:19908"/>
        <dbReference type="ChEBI" id="CHEBI:13193"/>
        <dbReference type="ChEBI" id="CHEBI:15378"/>
        <dbReference type="ChEBI" id="CHEBI:17499"/>
        <dbReference type="ChEBI" id="CHEBI:29950"/>
        <dbReference type="ChEBI" id="CHEBI:61963"/>
        <dbReference type="ChEBI" id="CHEBI:90618"/>
        <dbReference type="ChEBI" id="CHEBI:232372"/>
        <dbReference type="ChEBI" id="CHEBI:456215"/>
    </reaction>
</comment>
<evidence type="ECO:0000256" key="8">
    <source>
        <dbReference type="ARBA" id="ARBA00022977"/>
    </source>
</evidence>
<feature type="binding site" evidence="18">
    <location>
        <position position="301"/>
    </location>
    <ligand>
        <name>ATP</name>
        <dbReference type="ChEBI" id="CHEBI:30616"/>
    </ligand>
</feature>
<evidence type="ECO:0000256" key="10">
    <source>
        <dbReference type="ARBA" id="ARBA00052330"/>
    </source>
</evidence>
<evidence type="ECO:0000256" key="1">
    <source>
        <dbReference type="ARBA" id="ARBA00004496"/>
    </source>
</evidence>
<gene>
    <name evidence="18" type="primary">thiI</name>
    <name evidence="20" type="ORF">CO172_03660</name>
</gene>
<dbReference type="GO" id="GO:0009229">
    <property type="term" value="P:thiamine diphosphate biosynthetic process"/>
    <property type="evidence" value="ECO:0007669"/>
    <property type="project" value="UniProtKB-UniRule"/>
</dbReference>
<dbReference type="GO" id="GO:0005524">
    <property type="term" value="F:ATP binding"/>
    <property type="evidence" value="ECO:0007669"/>
    <property type="project" value="UniProtKB-UniRule"/>
</dbReference>
<dbReference type="GO" id="GO:0005829">
    <property type="term" value="C:cytosol"/>
    <property type="evidence" value="ECO:0007669"/>
    <property type="project" value="TreeGrafter"/>
</dbReference>
<dbReference type="Gene3D" id="3.30.2130.30">
    <property type="match status" value="1"/>
</dbReference>
<keyword evidence="2 18" id="KW-0963">Cytoplasm</keyword>
<dbReference type="InterPro" id="IPR014729">
    <property type="entry name" value="Rossmann-like_a/b/a_fold"/>
</dbReference>